<dbReference type="AlphaFoldDB" id="S0G7P3"/>
<accession>S0G7P3</accession>
<sequence length="76" mass="8586">MCEASAYLIQDGKETLVLESVDIVEPLDEGGFMLRNIFGDQAIINARIHKMELVNHRILFSETETDITDMVNRSST</sequence>
<dbReference type="InterPro" id="IPR019300">
    <property type="entry name" value="CooT"/>
</dbReference>
<protein>
    <submittedName>
        <fullName evidence="1">Pedicted RNA-binding protein</fullName>
    </submittedName>
</protein>
<keyword evidence="2" id="KW-1185">Reference proteome</keyword>
<dbReference type="Pfam" id="PF10133">
    <property type="entry name" value="CooT"/>
    <property type="match status" value="1"/>
</dbReference>
<comment type="caution">
    <text evidence="1">The sequence shown here is derived from an EMBL/GenBank/DDBJ whole genome shotgun (WGS) entry which is preliminary data.</text>
</comment>
<name>S0G7P3_9BACT</name>
<proteinExistence type="predicted"/>
<dbReference type="RefSeq" id="WP_006964047.1">
    <property type="nucleotide sequence ID" value="NZ_APJX01000001.1"/>
</dbReference>
<evidence type="ECO:0000313" key="1">
    <source>
        <dbReference type="EMBL" id="EMS81332.1"/>
    </source>
</evidence>
<dbReference type="EMBL" id="APJX01000001">
    <property type="protein sequence ID" value="EMS81332.1"/>
    <property type="molecule type" value="Genomic_DNA"/>
</dbReference>
<evidence type="ECO:0000313" key="2">
    <source>
        <dbReference type="Proteomes" id="UP000014216"/>
    </source>
</evidence>
<reference evidence="1 2" key="1">
    <citation type="journal article" date="2013" name="Genome Announc.">
        <title>Draft Genome Sequence of Desulfotignum phosphitoxidans DSM 13687 Strain FiPS-3.</title>
        <authorList>
            <person name="Poehlein A."/>
            <person name="Daniel R."/>
            <person name="Simeonova D.D."/>
        </authorList>
    </citation>
    <scope>NUCLEOTIDE SEQUENCE [LARGE SCALE GENOMIC DNA]</scope>
    <source>
        <strain evidence="1 2">DSM 13687</strain>
    </source>
</reference>
<dbReference type="Proteomes" id="UP000014216">
    <property type="component" value="Unassembled WGS sequence"/>
</dbReference>
<gene>
    <name evidence="1" type="ORF">Dpo_1c04730</name>
</gene>
<dbReference type="OrthoDB" id="5422162at2"/>
<organism evidence="1 2">
    <name type="scientific">Desulfotignum phosphitoxidans DSM 13687</name>
    <dbReference type="NCBI Taxonomy" id="1286635"/>
    <lineage>
        <taxon>Bacteria</taxon>
        <taxon>Pseudomonadati</taxon>
        <taxon>Thermodesulfobacteriota</taxon>
        <taxon>Desulfobacteria</taxon>
        <taxon>Desulfobacterales</taxon>
        <taxon>Desulfobacteraceae</taxon>
        <taxon>Desulfotignum</taxon>
    </lineage>
</organism>